<feature type="compositionally biased region" description="Basic and acidic residues" evidence="1">
    <location>
        <begin position="31"/>
        <end position="59"/>
    </location>
</feature>
<evidence type="ECO:0000256" key="1">
    <source>
        <dbReference type="SAM" id="MobiDB-lite"/>
    </source>
</evidence>
<evidence type="ECO:0000313" key="3">
    <source>
        <dbReference type="Proteomes" id="UP000024635"/>
    </source>
</evidence>
<comment type="caution">
    <text evidence="2">The sequence shown here is derived from an EMBL/GenBank/DDBJ whole genome shotgun (WGS) entry which is preliminary data.</text>
</comment>
<name>A0A016WVL7_9BILA</name>
<dbReference type="EMBL" id="JARK01000097">
    <property type="protein sequence ID" value="EYC43317.1"/>
    <property type="molecule type" value="Genomic_DNA"/>
</dbReference>
<organism evidence="2 3">
    <name type="scientific">Ancylostoma ceylanicum</name>
    <dbReference type="NCBI Taxonomy" id="53326"/>
    <lineage>
        <taxon>Eukaryota</taxon>
        <taxon>Metazoa</taxon>
        <taxon>Ecdysozoa</taxon>
        <taxon>Nematoda</taxon>
        <taxon>Chromadorea</taxon>
        <taxon>Rhabditida</taxon>
        <taxon>Rhabditina</taxon>
        <taxon>Rhabditomorpha</taxon>
        <taxon>Strongyloidea</taxon>
        <taxon>Ancylostomatidae</taxon>
        <taxon>Ancylostomatinae</taxon>
        <taxon>Ancylostoma</taxon>
    </lineage>
</organism>
<dbReference type="Proteomes" id="UP000024635">
    <property type="component" value="Unassembled WGS sequence"/>
</dbReference>
<gene>
    <name evidence="2" type="primary">Acey_s0497.g2496</name>
    <name evidence="2" type="ORF">Y032_0497g2496</name>
</gene>
<reference evidence="3" key="1">
    <citation type="journal article" date="2015" name="Nat. Genet.">
        <title>The genome and transcriptome of the zoonotic hookworm Ancylostoma ceylanicum identify infection-specific gene families.</title>
        <authorList>
            <person name="Schwarz E.M."/>
            <person name="Hu Y."/>
            <person name="Antoshechkin I."/>
            <person name="Miller M.M."/>
            <person name="Sternberg P.W."/>
            <person name="Aroian R.V."/>
        </authorList>
    </citation>
    <scope>NUCLEOTIDE SEQUENCE</scope>
    <source>
        <strain evidence="3">HY135</strain>
    </source>
</reference>
<proteinExistence type="predicted"/>
<feature type="region of interest" description="Disordered" evidence="1">
    <location>
        <begin position="27"/>
        <end position="60"/>
    </location>
</feature>
<keyword evidence="3" id="KW-1185">Reference proteome</keyword>
<accession>A0A016WVL7</accession>
<protein>
    <submittedName>
        <fullName evidence="2">Uncharacterized protein</fullName>
    </submittedName>
</protein>
<evidence type="ECO:0000313" key="2">
    <source>
        <dbReference type="EMBL" id="EYC43317.1"/>
    </source>
</evidence>
<dbReference type="AlphaFoldDB" id="A0A016WVL7"/>
<sequence length="117" mass="12980">MQHASQGVEEEQMVVDGDEAICLQAPSSSARVEDENWENEARLSAQHDDLPMPVDERGQLRTARHVKRREVPAVRLNVSYDEEESDEDGVVHTCSAPKHSILLPSVANSHCYDVGTS</sequence>